<dbReference type="GO" id="GO:0005789">
    <property type="term" value="C:endoplasmic reticulum membrane"/>
    <property type="evidence" value="ECO:0007669"/>
    <property type="project" value="TreeGrafter"/>
</dbReference>
<dbReference type="InterPro" id="IPR031968">
    <property type="entry name" value="VASt"/>
</dbReference>
<evidence type="ECO:0000313" key="9">
    <source>
        <dbReference type="EMBL" id="CDO54101.1"/>
    </source>
</evidence>
<dbReference type="CDD" id="cd13220">
    <property type="entry name" value="PH-GRAM_GRAMDC"/>
    <property type="match status" value="1"/>
</dbReference>
<dbReference type="SMART" id="SM00568">
    <property type="entry name" value="GRAM"/>
    <property type="match status" value="1"/>
</dbReference>
<feature type="compositionally biased region" description="Low complexity" evidence="6">
    <location>
        <begin position="320"/>
        <end position="330"/>
    </location>
</feature>
<dbReference type="Gene3D" id="2.30.29.30">
    <property type="entry name" value="Pleckstrin-homology domain (PH domain)/Phosphotyrosine-binding domain (PTB)"/>
    <property type="match status" value="1"/>
</dbReference>
<evidence type="ECO:0000256" key="7">
    <source>
        <dbReference type="SAM" id="Phobius"/>
    </source>
</evidence>
<dbReference type="GO" id="GO:0032366">
    <property type="term" value="P:intracellular sterol transport"/>
    <property type="evidence" value="ECO:0007669"/>
    <property type="project" value="TreeGrafter"/>
</dbReference>
<dbReference type="Pfam" id="PF02893">
    <property type="entry name" value="GRAM"/>
    <property type="match status" value="1"/>
</dbReference>
<dbReference type="GO" id="GO:0140268">
    <property type="term" value="C:endoplasmic reticulum-plasma membrane contact site"/>
    <property type="evidence" value="ECO:0007669"/>
    <property type="project" value="TreeGrafter"/>
</dbReference>
<dbReference type="EMBL" id="CCBN010000006">
    <property type="protein sequence ID" value="CDO54101.1"/>
    <property type="molecule type" value="Genomic_DNA"/>
</dbReference>
<dbReference type="GO" id="GO:0032934">
    <property type="term" value="F:sterol binding"/>
    <property type="evidence" value="ECO:0007669"/>
    <property type="project" value="TreeGrafter"/>
</dbReference>
<reference evidence="9" key="1">
    <citation type="submission" date="2014-03" db="EMBL/GenBank/DDBJ databases">
        <authorList>
            <person name="Casaregola S."/>
        </authorList>
    </citation>
    <scope>NUCLEOTIDE SEQUENCE [LARGE SCALE GENOMIC DNA]</scope>
    <source>
        <strain evidence="9">CLIB 918</strain>
    </source>
</reference>
<dbReference type="OrthoDB" id="2162691at2759"/>
<name>A0A0J9XA93_GEOCN</name>
<comment type="caution">
    <text evidence="9">The sequence shown here is derived from an EMBL/GenBank/DDBJ whole genome shotgun (WGS) entry which is preliminary data.</text>
</comment>
<proteinExistence type="inferred from homology"/>
<dbReference type="GO" id="GO:0005886">
    <property type="term" value="C:plasma membrane"/>
    <property type="evidence" value="ECO:0007669"/>
    <property type="project" value="TreeGrafter"/>
</dbReference>
<keyword evidence="4 7" id="KW-1133">Transmembrane helix</keyword>
<feature type="compositionally biased region" description="Basic and acidic residues" evidence="6">
    <location>
        <begin position="62"/>
        <end position="76"/>
    </location>
</feature>
<dbReference type="Pfam" id="PF16016">
    <property type="entry name" value="VASt"/>
    <property type="match status" value="1"/>
</dbReference>
<dbReference type="AlphaFoldDB" id="A0A0J9XA93"/>
<feature type="compositionally biased region" description="Basic and acidic residues" evidence="6">
    <location>
        <begin position="382"/>
        <end position="396"/>
    </location>
</feature>
<protein>
    <recommendedName>
        <fullName evidence="8">VASt domain-containing protein</fullName>
    </recommendedName>
</protein>
<feature type="region of interest" description="Disordered" evidence="6">
    <location>
        <begin position="111"/>
        <end position="130"/>
    </location>
</feature>
<dbReference type="GO" id="GO:0005739">
    <property type="term" value="C:mitochondrion"/>
    <property type="evidence" value="ECO:0007669"/>
    <property type="project" value="TreeGrafter"/>
</dbReference>
<dbReference type="Proteomes" id="UP000242525">
    <property type="component" value="Unassembled WGS sequence"/>
</dbReference>
<evidence type="ECO:0000256" key="5">
    <source>
        <dbReference type="ARBA" id="ARBA00023136"/>
    </source>
</evidence>
<dbReference type="InterPro" id="IPR004182">
    <property type="entry name" value="GRAM"/>
</dbReference>
<evidence type="ECO:0000256" key="6">
    <source>
        <dbReference type="SAM" id="MobiDB-lite"/>
    </source>
</evidence>
<feature type="compositionally biased region" description="Polar residues" evidence="6">
    <location>
        <begin position="345"/>
        <end position="357"/>
    </location>
</feature>
<feature type="compositionally biased region" description="Acidic residues" evidence="6">
    <location>
        <begin position="536"/>
        <end position="590"/>
    </location>
</feature>
<evidence type="ECO:0000259" key="8">
    <source>
        <dbReference type="PROSITE" id="PS51778"/>
    </source>
</evidence>
<sequence length="1009" mass="111156">MTVDNRRQSYPPSARTVYGDDGDHATSQQKLSPDKSLKVSRHHSSRSSFRHLPHPTHSIDTLVHEKPEKERSSTHSLTIEKHLQDNGGESSAGNFLSSVLSAAQNVTSVLRGNSTSEHNGGAGHQDHKRSASDGSFFDFINEAAQPFNDSLNFLHHETHNDNGKSSNSDFENEGTGNATKVANVKIEPIRSAVATIGKGELSLESLGLAPEDSNPSSPMLDPSHNFSSFSTNATMTGGPSGRFSPSLERNDSQRIPELNVTGPPALPSVAMAPAGFLSSSAIPSMGLNGREPEKKSRRSLIGRRSTERSRSSFFLDNSTRPLRSLSVNSVSRRHRDSFSEDPELSVNNTSNNINGDSTAALPTHGADSQPLSNENNNDDSDSSDRPRPRPDHDNNKHLAGFAYANKKRNQEFHKLFRSLPPNDFLLDDFSCALSKEILVHGRMYVSERNICFNSNILGWVTNLIISFDEIVGLEKRATAGLFPNGIVVHSLHAKHTFASFISRDTVFEFLMSIWRQTNSRIDLIKDSKGDGLSVADSDDDNEDEDNNENENDDFDRESNSEFEEYSDSDEDDYDEESEDDDDDIPSDQEFGESARRAKPASEISNERKSGDGAETPGGDANGSAAGGEAKWPAPNLGPEIHGPTDPGFDCEAAGEKLLINETIHAPLGVVANLLFGDNVKWITKFITDTEKNFDLKNFGAFDSGLAAGSKRVYEYIKPLNGPVGPKQTKCMCTDTIEHWDLDGHITVITKTSTPDVPSGGAFTTKTRYTLYWADGNATRLMLSYLIDWTGKSWFKGPIEKGTHDGQMVMANHLIKDIETSIKRGGAVSKAKVNKGKKGKAPGKKKKTTSLKSGKARSEASEAAPKGWLTQIVDLLQINPIPMVSVPLWGVLLIVLFLYLLFSRLFGGPGTDHYTNSDMFHLGRDKFSRDKLELLRLQEEYNVWHWLDDRSNGIGIGFSEISAAGKRDAMARSQLHAPSFDKAKYYEQDLREAIKLTELRVRELKRVLNM</sequence>
<gene>
    <name evidence="9" type="ORF">BN980_GECA06s04685g</name>
</gene>
<keyword evidence="5 7" id="KW-0472">Membrane</keyword>
<evidence type="ECO:0000256" key="4">
    <source>
        <dbReference type="ARBA" id="ARBA00022989"/>
    </source>
</evidence>
<evidence type="ECO:0000256" key="2">
    <source>
        <dbReference type="ARBA" id="ARBA00006582"/>
    </source>
</evidence>
<dbReference type="PANTHER" id="PTHR23319">
    <property type="entry name" value="GRAM DOMAIN CONTAINING 1B, ISOFORM E"/>
    <property type="match status" value="1"/>
</dbReference>
<evidence type="ECO:0000256" key="1">
    <source>
        <dbReference type="ARBA" id="ARBA00004167"/>
    </source>
</evidence>
<keyword evidence="3 7" id="KW-0812">Transmembrane</keyword>
<keyword evidence="10" id="KW-1185">Reference proteome</keyword>
<dbReference type="PROSITE" id="PS51778">
    <property type="entry name" value="VAST"/>
    <property type="match status" value="1"/>
</dbReference>
<dbReference type="STRING" id="1173061.A0A0J9XA93"/>
<feature type="region of interest" description="Disordered" evidence="6">
    <location>
        <begin position="529"/>
        <end position="646"/>
    </location>
</feature>
<comment type="similarity">
    <text evidence="2">Belongs to the YSP2 family.</text>
</comment>
<comment type="subcellular location">
    <subcellularLocation>
        <location evidence="1">Membrane</location>
        <topology evidence="1">Single-pass membrane protein</topology>
    </subcellularLocation>
</comment>
<evidence type="ECO:0000256" key="3">
    <source>
        <dbReference type="ARBA" id="ARBA00022692"/>
    </source>
</evidence>
<feature type="region of interest" description="Disordered" evidence="6">
    <location>
        <begin position="281"/>
        <end position="397"/>
    </location>
</feature>
<dbReference type="GO" id="GO:0120015">
    <property type="term" value="F:sterol transfer activity"/>
    <property type="evidence" value="ECO:0007669"/>
    <property type="project" value="TreeGrafter"/>
</dbReference>
<feature type="transmembrane region" description="Helical" evidence="7">
    <location>
        <begin position="880"/>
        <end position="901"/>
    </location>
</feature>
<feature type="domain" description="VASt" evidence="8">
    <location>
        <begin position="654"/>
        <end position="825"/>
    </location>
</feature>
<evidence type="ECO:0000313" key="10">
    <source>
        <dbReference type="Proteomes" id="UP000242525"/>
    </source>
</evidence>
<accession>A0A0J9XA93</accession>
<dbReference type="GO" id="GO:0032541">
    <property type="term" value="C:cortical endoplasmic reticulum"/>
    <property type="evidence" value="ECO:0007669"/>
    <property type="project" value="TreeGrafter"/>
</dbReference>
<dbReference type="InterPro" id="IPR011993">
    <property type="entry name" value="PH-like_dom_sf"/>
</dbReference>
<dbReference type="InterPro" id="IPR051482">
    <property type="entry name" value="Cholesterol_transport"/>
</dbReference>
<feature type="region of interest" description="Disordered" evidence="6">
    <location>
        <begin position="230"/>
        <end position="249"/>
    </location>
</feature>
<feature type="compositionally biased region" description="Basic residues" evidence="6">
    <location>
        <begin position="38"/>
        <end position="54"/>
    </location>
</feature>
<feature type="compositionally biased region" description="Basic residues" evidence="6">
    <location>
        <begin position="831"/>
        <end position="848"/>
    </location>
</feature>
<organism evidence="9 10">
    <name type="scientific">Geotrichum candidum</name>
    <name type="common">Oospora lactis</name>
    <name type="synonym">Dipodascus geotrichum</name>
    <dbReference type="NCBI Taxonomy" id="1173061"/>
    <lineage>
        <taxon>Eukaryota</taxon>
        <taxon>Fungi</taxon>
        <taxon>Dikarya</taxon>
        <taxon>Ascomycota</taxon>
        <taxon>Saccharomycotina</taxon>
        <taxon>Dipodascomycetes</taxon>
        <taxon>Dipodascales</taxon>
        <taxon>Dipodascaceae</taxon>
        <taxon>Geotrichum</taxon>
    </lineage>
</organism>
<feature type="region of interest" description="Disordered" evidence="6">
    <location>
        <begin position="1"/>
        <end position="76"/>
    </location>
</feature>
<feature type="region of interest" description="Disordered" evidence="6">
    <location>
        <begin position="828"/>
        <end position="858"/>
    </location>
</feature>
<dbReference type="PANTHER" id="PTHR23319:SF4">
    <property type="entry name" value="GRAM DOMAIN CONTAINING 1B, ISOFORM E"/>
    <property type="match status" value="1"/>
</dbReference>